<protein>
    <submittedName>
        <fullName evidence="1">Uncharacterized protein</fullName>
    </submittedName>
</protein>
<proteinExistence type="predicted"/>
<dbReference type="Proteomes" id="UP000856022">
    <property type="component" value="Unassembled WGS sequence"/>
</dbReference>
<organism evidence="1">
    <name type="scientific">Vibrio parahaemolyticus</name>
    <dbReference type="NCBI Taxonomy" id="670"/>
    <lineage>
        <taxon>Bacteria</taxon>
        <taxon>Pseudomonadati</taxon>
        <taxon>Pseudomonadota</taxon>
        <taxon>Gammaproteobacteria</taxon>
        <taxon>Vibrionales</taxon>
        <taxon>Vibrionaceae</taxon>
        <taxon>Vibrio</taxon>
    </lineage>
</organism>
<accession>A0A8H9JVU6</accession>
<gene>
    <name evidence="1" type="ORF">I7278_00745</name>
</gene>
<comment type="caution">
    <text evidence="1">The sequence shown here is derived from an EMBL/GenBank/DDBJ whole genome shotgun (WGS) entry which is preliminary data.</text>
</comment>
<evidence type="ECO:0000313" key="1">
    <source>
        <dbReference type="EMBL" id="HAS6675330.1"/>
    </source>
</evidence>
<dbReference type="EMBL" id="DACQKT010000001">
    <property type="protein sequence ID" value="HAS6675330.1"/>
    <property type="molecule type" value="Genomic_DNA"/>
</dbReference>
<sequence>MKEFLKALNETASIINELPERIAPFGLQCVKDNYRNGDFAPNSTLTKNTKNGGAKPLFDSGETYASLTYQTGQGEYRIGTNKVHAPLINDGGIVKPLKAQKLTIPADKRIKKRTEAYGVRKTLSGLEAQGWKIFWRPNSVMGRAPVGAKGIGRKIKSRFNRNNKSKDKGVFYVLYIRVDEVKVPGRPFMYLSDEQQKEQAELVQKELMKAIK</sequence>
<dbReference type="AlphaFoldDB" id="A0A8H9JVU6"/>
<dbReference type="RefSeq" id="WP_025818819.1">
    <property type="nucleotide sequence ID" value="NZ_CP060088.1"/>
</dbReference>
<reference evidence="1" key="1">
    <citation type="journal article" date="2018" name="Genome Biol.">
        <title>SKESA: strategic k-mer extension for scrupulous assemblies.</title>
        <authorList>
            <person name="Souvorov A."/>
            <person name="Agarwala R."/>
            <person name="Lipman D.J."/>
        </authorList>
    </citation>
    <scope>NUCLEOTIDE SEQUENCE</scope>
    <source>
        <strain evidence="1">1930</strain>
    </source>
</reference>
<name>A0A8H9JVU6_VIBPH</name>
<reference evidence="1" key="2">
    <citation type="submission" date="2019-12" db="EMBL/GenBank/DDBJ databases">
        <authorList>
            <consortium name="NCBI Pathogen Detection Project"/>
        </authorList>
    </citation>
    <scope>NUCLEOTIDE SEQUENCE</scope>
    <source>
        <strain evidence="1">1930</strain>
    </source>
</reference>